<protein>
    <submittedName>
        <fullName evidence="1">Uncharacterized protein</fullName>
    </submittedName>
</protein>
<reference evidence="1" key="1">
    <citation type="submission" date="2019-10" db="EMBL/GenBank/DDBJ databases">
        <authorList>
            <consortium name="DOE Joint Genome Institute"/>
            <person name="Kuo A."/>
            <person name="Miyauchi S."/>
            <person name="Kiss E."/>
            <person name="Drula E."/>
            <person name="Kohler A."/>
            <person name="Sanchez-Garcia M."/>
            <person name="Andreopoulos B."/>
            <person name="Barry K.W."/>
            <person name="Bonito G."/>
            <person name="Buee M."/>
            <person name="Carver A."/>
            <person name="Chen C."/>
            <person name="Cichocki N."/>
            <person name="Clum A."/>
            <person name="Culley D."/>
            <person name="Crous P.W."/>
            <person name="Fauchery L."/>
            <person name="Girlanda M."/>
            <person name="Hayes R."/>
            <person name="Keri Z."/>
            <person name="Labutti K."/>
            <person name="Lipzen A."/>
            <person name="Lombard V."/>
            <person name="Magnuson J."/>
            <person name="Maillard F."/>
            <person name="Morin E."/>
            <person name="Murat C."/>
            <person name="Nolan M."/>
            <person name="Ohm R."/>
            <person name="Pangilinan J."/>
            <person name="Pereira M."/>
            <person name="Perotto S."/>
            <person name="Peter M."/>
            <person name="Riley R."/>
            <person name="Sitrit Y."/>
            <person name="Stielow B."/>
            <person name="Szollosi G."/>
            <person name="Zifcakova L."/>
            <person name="Stursova M."/>
            <person name="Spatafora J.W."/>
            <person name="Tedersoo L."/>
            <person name="Vaario L.-M."/>
            <person name="Yamada A."/>
            <person name="Yan M."/>
            <person name="Wang P."/>
            <person name="Xu J."/>
            <person name="Bruns T."/>
            <person name="Baldrian P."/>
            <person name="Vilgalys R."/>
            <person name="Henrissat B."/>
            <person name="Grigoriev I.V."/>
            <person name="Hibbett D."/>
            <person name="Nagy L.G."/>
            <person name="Martin F.M."/>
        </authorList>
    </citation>
    <scope>NUCLEOTIDE SEQUENCE</scope>
    <source>
        <strain evidence="1">P2</strain>
    </source>
</reference>
<dbReference type="Proteomes" id="UP000886501">
    <property type="component" value="Unassembled WGS sequence"/>
</dbReference>
<name>A0ACB6ZK56_THEGA</name>
<sequence length="106" mass="12168">MKPILKEWVEEIGRCGSLEMLCLESHGGFMTPAAFSKINTPILSDVAILSWFLPSSMHPWDDRQRVVRTFILHFRRLQPQNVDTAETLMQLAQHQKVKGCPFDVCI</sequence>
<dbReference type="EMBL" id="MU117991">
    <property type="protein sequence ID" value="KAF9649942.1"/>
    <property type="molecule type" value="Genomic_DNA"/>
</dbReference>
<reference evidence="1" key="2">
    <citation type="journal article" date="2020" name="Nat. Commun.">
        <title>Large-scale genome sequencing of mycorrhizal fungi provides insights into the early evolution of symbiotic traits.</title>
        <authorList>
            <person name="Miyauchi S."/>
            <person name="Kiss E."/>
            <person name="Kuo A."/>
            <person name="Drula E."/>
            <person name="Kohler A."/>
            <person name="Sanchez-Garcia M."/>
            <person name="Morin E."/>
            <person name="Andreopoulos B."/>
            <person name="Barry K.W."/>
            <person name="Bonito G."/>
            <person name="Buee M."/>
            <person name="Carver A."/>
            <person name="Chen C."/>
            <person name="Cichocki N."/>
            <person name="Clum A."/>
            <person name="Culley D."/>
            <person name="Crous P.W."/>
            <person name="Fauchery L."/>
            <person name="Girlanda M."/>
            <person name="Hayes R.D."/>
            <person name="Keri Z."/>
            <person name="LaButti K."/>
            <person name="Lipzen A."/>
            <person name="Lombard V."/>
            <person name="Magnuson J."/>
            <person name="Maillard F."/>
            <person name="Murat C."/>
            <person name="Nolan M."/>
            <person name="Ohm R.A."/>
            <person name="Pangilinan J."/>
            <person name="Pereira M.F."/>
            <person name="Perotto S."/>
            <person name="Peter M."/>
            <person name="Pfister S."/>
            <person name="Riley R."/>
            <person name="Sitrit Y."/>
            <person name="Stielow J.B."/>
            <person name="Szollosi G."/>
            <person name="Zifcakova L."/>
            <person name="Stursova M."/>
            <person name="Spatafora J.W."/>
            <person name="Tedersoo L."/>
            <person name="Vaario L.M."/>
            <person name="Yamada A."/>
            <person name="Yan M."/>
            <person name="Wang P."/>
            <person name="Xu J."/>
            <person name="Bruns T."/>
            <person name="Baldrian P."/>
            <person name="Vilgalys R."/>
            <person name="Dunand C."/>
            <person name="Henrissat B."/>
            <person name="Grigoriev I.V."/>
            <person name="Hibbett D."/>
            <person name="Nagy L.G."/>
            <person name="Martin F.M."/>
        </authorList>
    </citation>
    <scope>NUCLEOTIDE SEQUENCE</scope>
    <source>
        <strain evidence="1">P2</strain>
    </source>
</reference>
<proteinExistence type="predicted"/>
<gene>
    <name evidence="1" type="ORF">BDM02DRAFT_3112987</name>
</gene>
<evidence type="ECO:0000313" key="2">
    <source>
        <dbReference type="Proteomes" id="UP000886501"/>
    </source>
</evidence>
<organism evidence="1 2">
    <name type="scientific">Thelephora ganbajun</name>
    <name type="common">Ganba fungus</name>
    <dbReference type="NCBI Taxonomy" id="370292"/>
    <lineage>
        <taxon>Eukaryota</taxon>
        <taxon>Fungi</taxon>
        <taxon>Dikarya</taxon>
        <taxon>Basidiomycota</taxon>
        <taxon>Agaricomycotina</taxon>
        <taxon>Agaricomycetes</taxon>
        <taxon>Thelephorales</taxon>
        <taxon>Thelephoraceae</taxon>
        <taxon>Thelephora</taxon>
    </lineage>
</organism>
<keyword evidence="2" id="KW-1185">Reference proteome</keyword>
<evidence type="ECO:0000313" key="1">
    <source>
        <dbReference type="EMBL" id="KAF9649942.1"/>
    </source>
</evidence>
<comment type="caution">
    <text evidence="1">The sequence shown here is derived from an EMBL/GenBank/DDBJ whole genome shotgun (WGS) entry which is preliminary data.</text>
</comment>
<accession>A0ACB6ZK56</accession>